<reference evidence="3 4" key="1">
    <citation type="journal article" date="2015" name="Mol. Plant Microbe Interact.">
        <title>Genome, transcriptome, and functional analyses of Penicillium expansum provide new insights into secondary metabolism and pathogenicity.</title>
        <authorList>
            <person name="Ballester A.R."/>
            <person name="Marcet-Houben M."/>
            <person name="Levin E."/>
            <person name="Sela N."/>
            <person name="Selma-Lazaro C."/>
            <person name="Carmona L."/>
            <person name="Wisniewski M."/>
            <person name="Droby S."/>
            <person name="Gonzalez-Candelas L."/>
            <person name="Gabaldon T."/>
        </authorList>
    </citation>
    <scope>NUCLEOTIDE SEQUENCE [LARGE SCALE GENOMIC DNA]</scope>
    <source>
        <strain evidence="3 4">MD-8</strain>
    </source>
</reference>
<evidence type="ECO:0000313" key="4">
    <source>
        <dbReference type="Proteomes" id="UP000030143"/>
    </source>
</evidence>
<feature type="domain" description="DUF4246" evidence="1">
    <location>
        <begin position="99"/>
        <end position="535"/>
    </location>
</feature>
<dbReference type="PANTHER" id="PTHR33119:SF1">
    <property type="entry name" value="FE2OG DIOXYGENASE DOMAIN-CONTAINING PROTEIN"/>
    <property type="match status" value="1"/>
</dbReference>
<dbReference type="InterPro" id="IPR049207">
    <property type="entry name" value="DUF4246_N"/>
</dbReference>
<dbReference type="PANTHER" id="PTHR33119">
    <property type="entry name" value="IFI3P"/>
    <property type="match status" value="1"/>
</dbReference>
<dbReference type="EMBL" id="JQFZ01000020">
    <property type="protein sequence ID" value="KGO62549.1"/>
    <property type="molecule type" value="Genomic_DNA"/>
</dbReference>
<name>A0A0A2I926_PENEN</name>
<comment type="caution">
    <text evidence="3">The sequence shown here is derived from an EMBL/GenBank/DDBJ whole genome shotgun (WGS) entry which is preliminary data.</text>
</comment>
<dbReference type="GeneID" id="27677269"/>
<evidence type="ECO:0000259" key="2">
    <source>
        <dbReference type="Pfam" id="PF21666"/>
    </source>
</evidence>
<dbReference type="Proteomes" id="UP000030143">
    <property type="component" value="Unassembled WGS sequence"/>
</dbReference>
<sequence>MSSDSNPQLRMPGFNVDLNYEPNRNIFGMGINGFQNGLDKDHHAYGCMYDLVTHREVLMMQVMNTITDKPEWDQKIFDEDITAKWQNEIIQSGQDVTPKMMDWIVKELQWKTGVFKEEGIVRVFDVGVIKSDTAISKELQQALKEAVKPLKNIPEDQKDYHPGSDNKVINLVDPSLFPVIYGQTRVLANRTIGTNDCIRSVGQGDLVLLPSRENCCLPIEHNEFQAHNREMEIPVFNEKSQWLPSDVELTHNSGCTIVSYINNVHPVGHKRLYDVVEKIIACTIPLWDQSLTEFYSYRINYREVNFERHTESRPTSPERDDEEEIDTEDEAEEWFLEPIWQWDNTRPILLPEPGEFTFPGEWRRVNLRNQFSGTKLQVIVKLANIELTSNNPDYEGDSWHLEGQLNERICATAIYYYESENIIESTQAFRQHGMDSMINIGYQHGHHQFLQAVYGFGDDVRGNGSTNVTQDLGGVVCQDGRLLTFPNTVQHRVSPFSLADRSKPGHRKILVLFLVDPHRRVISSANVPPQREDWGGDRQLAVNQVLSRLPLELQYIVESYIDPLMTMDKAKAHRVELMKEHELKSERLNQNFETDNFRLR</sequence>
<dbReference type="Pfam" id="PF14033">
    <property type="entry name" value="DUF4246"/>
    <property type="match status" value="1"/>
</dbReference>
<gene>
    <name evidence="3" type="ORF">PEX2_045750</name>
</gene>
<dbReference type="RefSeq" id="XP_016603080.1">
    <property type="nucleotide sequence ID" value="XM_016741850.1"/>
</dbReference>
<organism evidence="3 4">
    <name type="scientific">Penicillium expansum</name>
    <name type="common">Blue mold rot fungus</name>
    <dbReference type="NCBI Taxonomy" id="27334"/>
    <lineage>
        <taxon>Eukaryota</taxon>
        <taxon>Fungi</taxon>
        <taxon>Dikarya</taxon>
        <taxon>Ascomycota</taxon>
        <taxon>Pezizomycotina</taxon>
        <taxon>Eurotiomycetes</taxon>
        <taxon>Eurotiomycetidae</taxon>
        <taxon>Eurotiales</taxon>
        <taxon>Aspergillaceae</taxon>
        <taxon>Penicillium</taxon>
    </lineage>
</organism>
<dbReference type="InterPro" id="IPR025340">
    <property type="entry name" value="DUF4246"/>
</dbReference>
<evidence type="ECO:0000313" key="3">
    <source>
        <dbReference type="EMBL" id="KGO62549.1"/>
    </source>
</evidence>
<accession>A0A0A2I926</accession>
<dbReference type="InterPro" id="IPR049192">
    <property type="entry name" value="DUF4246_C"/>
</dbReference>
<keyword evidence="4" id="KW-1185">Reference proteome</keyword>
<feature type="domain" description="DUF4246" evidence="2">
    <location>
        <begin position="11"/>
        <end position="88"/>
    </location>
</feature>
<protein>
    <submittedName>
        <fullName evidence="3">Uncharacterized protein</fullName>
    </submittedName>
</protein>
<dbReference type="HOGENOM" id="CLU_012066_2_0_1"/>
<proteinExistence type="predicted"/>
<dbReference type="PhylomeDB" id="A0A0A2I926"/>
<dbReference type="VEuPathDB" id="FungiDB:PEXP_047250"/>
<dbReference type="AlphaFoldDB" id="A0A0A2I926"/>
<dbReference type="OrthoDB" id="415532at2759"/>
<dbReference type="Pfam" id="PF21666">
    <property type="entry name" value="DUF4246_N"/>
    <property type="match status" value="1"/>
</dbReference>
<evidence type="ECO:0000259" key="1">
    <source>
        <dbReference type="Pfam" id="PF14033"/>
    </source>
</evidence>
<dbReference type="STRING" id="27334.A0A0A2I926"/>